<dbReference type="OrthoDB" id="8926484at2"/>
<organism evidence="2 3">
    <name type="scientific">Comamonas serinivorans</name>
    <dbReference type="NCBI Taxonomy" id="1082851"/>
    <lineage>
        <taxon>Bacteria</taxon>
        <taxon>Pseudomonadati</taxon>
        <taxon>Pseudomonadota</taxon>
        <taxon>Betaproteobacteria</taxon>
        <taxon>Burkholderiales</taxon>
        <taxon>Comamonadaceae</taxon>
        <taxon>Comamonas</taxon>
    </lineage>
</organism>
<name>A0A1Y0ELV8_9BURK</name>
<evidence type="ECO:0000256" key="1">
    <source>
        <dbReference type="SAM" id="SignalP"/>
    </source>
</evidence>
<evidence type="ECO:0000313" key="3">
    <source>
        <dbReference type="Proteomes" id="UP000196138"/>
    </source>
</evidence>
<feature type="signal peptide" evidence="1">
    <location>
        <begin position="1"/>
        <end position="31"/>
    </location>
</feature>
<dbReference type="Proteomes" id="UP000196138">
    <property type="component" value="Chromosome"/>
</dbReference>
<accession>A0A1Y0ELV8</accession>
<dbReference type="KEGG" id="cser:CCO03_07915"/>
<evidence type="ECO:0000313" key="2">
    <source>
        <dbReference type="EMBL" id="ARU04607.1"/>
    </source>
</evidence>
<protein>
    <recommendedName>
        <fullName evidence="4">Carboxypeptidase regulatory-like domain-containing protein</fullName>
    </recommendedName>
</protein>
<reference evidence="2 3" key="1">
    <citation type="submission" date="2017-05" db="EMBL/GenBank/DDBJ databases">
        <authorList>
            <person name="Song R."/>
            <person name="Chenine A.L."/>
            <person name="Ruprecht R.M."/>
        </authorList>
    </citation>
    <scope>NUCLEOTIDE SEQUENCE [LARGE SCALE GENOMIC DNA]</scope>
    <source>
        <strain evidence="2 3">DSM 26136</strain>
    </source>
</reference>
<proteinExistence type="predicted"/>
<keyword evidence="3" id="KW-1185">Reference proteome</keyword>
<gene>
    <name evidence="2" type="ORF">CCO03_07915</name>
</gene>
<feature type="chain" id="PRO_5012462993" description="Carboxypeptidase regulatory-like domain-containing protein" evidence="1">
    <location>
        <begin position="32"/>
        <end position="180"/>
    </location>
</feature>
<dbReference type="RefSeq" id="WP_087279513.1">
    <property type="nucleotide sequence ID" value="NZ_CP021455.1"/>
</dbReference>
<keyword evidence="1" id="KW-0732">Signal</keyword>
<dbReference type="Gene3D" id="2.60.40.1120">
    <property type="entry name" value="Carboxypeptidase-like, regulatory domain"/>
    <property type="match status" value="1"/>
</dbReference>
<dbReference type="EMBL" id="CP021455">
    <property type="protein sequence ID" value="ARU04607.1"/>
    <property type="molecule type" value="Genomic_DNA"/>
</dbReference>
<sequence>MNPNPHRLSQKALLASSVLAILLGTPPWVRAAPHAGPAAHPASAGSAVGALPPEQVQGGVRYLSGGIGTDESRALREAAKDWPLTLAFAVRDGEAHAFAVDVRVRIADAQGQPVLTITAQGPLLLAQLRPGRYTVTATFEGNTVTATFEGNTVTRQVHLQAGQPVHETLLWTPGVTAAKP</sequence>
<evidence type="ECO:0008006" key="4">
    <source>
        <dbReference type="Google" id="ProtNLM"/>
    </source>
</evidence>
<dbReference type="AlphaFoldDB" id="A0A1Y0ELV8"/>